<feature type="non-terminal residue" evidence="4">
    <location>
        <position position="257"/>
    </location>
</feature>
<evidence type="ECO:0008006" key="5">
    <source>
        <dbReference type="Google" id="ProtNLM"/>
    </source>
</evidence>
<feature type="non-terminal residue" evidence="4">
    <location>
        <position position="1"/>
    </location>
</feature>
<evidence type="ECO:0000313" key="4">
    <source>
        <dbReference type="EMBL" id="GAH62166.1"/>
    </source>
</evidence>
<dbReference type="SMART" id="SM00388">
    <property type="entry name" value="HisKA"/>
    <property type="match status" value="1"/>
</dbReference>
<dbReference type="Gene3D" id="1.10.287.130">
    <property type="match status" value="1"/>
</dbReference>
<gene>
    <name evidence="4" type="ORF">S03H2_53703</name>
</gene>
<evidence type="ECO:0000256" key="1">
    <source>
        <dbReference type="ARBA" id="ARBA00022553"/>
    </source>
</evidence>
<reference evidence="4" key="1">
    <citation type="journal article" date="2014" name="Front. Microbiol.">
        <title>High frequency of phylogenetically diverse reductive dehalogenase-homologous genes in deep subseafloor sedimentary metagenomes.</title>
        <authorList>
            <person name="Kawai M."/>
            <person name="Futagami T."/>
            <person name="Toyoda A."/>
            <person name="Takaki Y."/>
            <person name="Nishi S."/>
            <person name="Hori S."/>
            <person name="Arai W."/>
            <person name="Tsubouchi T."/>
            <person name="Morono Y."/>
            <person name="Uchiyama I."/>
            <person name="Ito T."/>
            <person name="Fujiyama A."/>
            <person name="Inagaki F."/>
            <person name="Takami H."/>
        </authorList>
    </citation>
    <scope>NUCLEOTIDE SEQUENCE</scope>
    <source>
        <strain evidence="4">Expedition CK06-06</strain>
    </source>
</reference>
<dbReference type="Pfam" id="PF00072">
    <property type="entry name" value="Response_reg"/>
    <property type="match status" value="1"/>
</dbReference>
<dbReference type="Pfam" id="PF00512">
    <property type="entry name" value="HisKA"/>
    <property type="match status" value="1"/>
</dbReference>
<protein>
    <recommendedName>
        <fullName evidence="5">Histidine kinase domain-containing protein</fullName>
    </recommendedName>
</protein>
<dbReference type="InterPro" id="IPR036097">
    <property type="entry name" value="HisK_dim/P_sf"/>
</dbReference>
<organism evidence="4">
    <name type="scientific">marine sediment metagenome</name>
    <dbReference type="NCBI Taxonomy" id="412755"/>
    <lineage>
        <taxon>unclassified sequences</taxon>
        <taxon>metagenomes</taxon>
        <taxon>ecological metagenomes</taxon>
    </lineage>
</organism>
<evidence type="ECO:0000259" key="3">
    <source>
        <dbReference type="PROSITE" id="PS50110"/>
    </source>
</evidence>
<dbReference type="SUPFAM" id="SSF47384">
    <property type="entry name" value="Homodimeric domain of signal transducing histidine kinase"/>
    <property type="match status" value="1"/>
</dbReference>
<dbReference type="InterPro" id="IPR003594">
    <property type="entry name" value="HATPase_dom"/>
</dbReference>
<dbReference type="Gene3D" id="3.40.50.2300">
    <property type="match status" value="1"/>
</dbReference>
<feature type="domain" description="Response regulatory" evidence="3">
    <location>
        <begin position="1"/>
        <end position="55"/>
    </location>
</feature>
<comment type="caution">
    <text evidence="4">The sequence shown here is derived from an EMBL/GenBank/DDBJ whole genome shotgun (WGS) entry which is preliminary data.</text>
</comment>
<dbReference type="InterPro" id="IPR036890">
    <property type="entry name" value="HATPase_C_sf"/>
</dbReference>
<dbReference type="CDD" id="cd00082">
    <property type="entry name" value="HisKA"/>
    <property type="match status" value="1"/>
</dbReference>
<dbReference type="SUPFAM" id="SSF55874">
    <property type="entry name" value="ATPase domain of HSP90 chaperone/DNA topoisomerase II/histidine kinase"/>
    <property type="match status" value="1"/>
</dbReference>
<evidence type="ECO:0000259" key="2">
    <source>
        <dbReference type="PROSITE" id="PS50109"/>
    </source>
</evidence>
<dbReference type="InterPro" id="IPR001789">
    <property type="entry name" value="Sig_transdc_resp-reg_receiver"/>
</dbReference>
<dbReference type="AlphaFoldDB" id="X1GW72"/>
<dbReference type="Gene3D" id="3.30.565.10">
    <property type="entry name" value="Histidine kinase-like ATPase, C-terminal domain"/>
    <property type="match status" value="1"/>
</dbReference>
<dbReference type="EMBL" id="BARU01034188">
    <property type="protein sequence ID" value="GAH62166.1"/>
    <property type="molecule type" value="Genomic_DNA"/>
</dbReference>
<dbReference type="InterPro" id="IPR005467">
    <property type="entry name" value="His_kinase_dom"/>
</dbReference>
<dbReference type="PANTHER" id="PTHR43547">
    <property type="entry name" value="TWO-COMPONENT HISTIDINE KINASE"/>
    <property type="match status" value="1"/>
</dbReference>
<accession>X1GW72</accession>
<dbReference type="PROSITE" id="PS50110">
    <property type="entry name" value="RESPONSE_REGULATORY"/>
    <property type="match status" value="1"/>
</dbReference>
<dbReference type="SUPFAM" id="SSF52172">
    <property type="entry name" value="CheY-like"/>
    <property type="match status" value="1"/>
</dbReference>
<dbReference type="PROSITE" id="PS50109">
    <property type="entry name" value="HIS_KIN"/>
    <property type="match status" value="1"/>
</dbReference>
<dbReference type="InterPro" id="IPR003661">
    <property type="entry name" value="HisK_dim/P_dom"/>
</dbReference>
<keyword evidence="1" id="KW-0597">Phosphoprotein</keyword>
<name>X1GW72_9ZZZZ</name>
<dbReference type="InterPro" id="IPR011006">
    <property type="entry name" value="CheY-like_superfamily"/>
</dbReference>
<dbReference type="Pfam" id="PF02518">
    <property type="entry name" value="HATPase_c"/>
    <property type="match status" value="1"/>
</dbReference>
<feature type="domain" description="Histidine kinase" evidence="2">
    <location>
        <begin position="91"/>
        <end position="257"/>
    </location>
</feature>
<sequence length="257" mass="28033">HTIKQAEDTCGIPVIMVTALGDEQDVLRGLKVGATDYVAKPFSAQVVRARVRAALRSKLAHDEVAQLALQVSAKNRKLAQFADTAERFIDDVSHDFRSPLAVIQEFALIVADGLDGPVTAKQKEHLAIITGAVEDLTRMVDDLLDSSKLRAGSLRVDRQRHSVEEIFNSVGPIITSKARRRGIKLKESIEPGLAEVFADNDRAARVIVNLAVNAIKFSPKGAEVTLWAKHHETGDVEIGVTDQGRGMSPEELDVIFD</sequence>
<dbReference type="PANTHER" id="PTHR43547:SF2">
    <property type="entry name" value="HYBRID SIGNAL TRANSDUCTION HISTIDINE KINASE C"/>
    <property type="match status" value="1"/>
</dbReference>
<dbReference type="GO" id="GO:0000155">
    <property type="term" value="F:phosphorelay sensor kinase activity"/>
    <property type="evidence" value="ECO:0007669"/>
    <property type="project" value="InterPro"/>
</dbReference>
<proteinExistence type="predicted"/>